<reference evidence="2" key="2">
    <citation type="submission" date="2015-08" db="UniProtKB">
        <authorList>
            <consortium name="WormBaseParasite"/>
        </authorList>
    </citation>
    <scope>IDENTIFICATION</scope>
</reference>
<evidence type="ECO:0000313" key="1">
    <source>
        <dbReference type="Proteomes" id="UP000035680"/>
    </source>
</evidence>
<keyword evidence="1" id="KW-1185">Reference proteome</keyword>
<proteinExistence type="predicted"/>
<evidence type="ECO:0000313" key="2">
    <source>
        <dbReference type="WBParaSite" id="SVE_2000200.1"/>
    </source>
</evidence>
<reference evidence="1" key="1">
    <citation type="submission" date="2014-07" db="EMBL/GenBank/DDBJ databases">
        <authorList>
            <person name="Martin A.A"/>
            <person name="De Silva N."/>
        </authorList>
    </citation>
    <scope>NUCLEOTIDE SEQUENCE</scope>
</reference>
<protein>
    <submittedName>
        <fullName evidence="2">CRAL-TRIO domain-containing protein</fullName>
    </submittedName>
</protein>
<accession>A0A0K0G5I6</accession>
<sequence length="208" mass="24831">MVKRYKNKNSNGNEKSIDEESEIIKYCKALVIINHTITFSEFMIMDIRNMEFFKTNFQDLTNFVQQKNNSPTLYQFNKEMNKFIKYRQICTNNNNDNMVNTIIFYSNKFELVSFVDDEKKIKHFNNRIYLRNSSAITNYVVLIDTLSIYYNINLNGVLKFWFLLNIICPKLKIYEQFNDYYQMFLELGGSLCLKKNNSSKCNRTSDIV</sequence>
<name>A0A0K0G5I6_STRVS</name>
<organism evidence="1 2">
    <name type="scientific">Strongyloides venezuelensis</name>
    <name type="common">Threadworm</name>
    <dbReference type="NCBI Taxonomy" id="75913"/>
    <lineage>
        <taxon>Eukaryota</taxon>
        <taxon>Metazoa</taxon>
        <taxon>Ecdysozoa</taxon>
        <taxon>Nematoda</taxon>
        <taxon>Chromadorea</taxon>
        <taxon>Rhabditida</taxon>
        <taxon>Tylenchina</taxon>
        <taxon>Panagrolaimomorpha</taxon>
        <taxon>Strongyloidoidea</taxon>
        <taxon>Strongyloididae</taxon>
        <taxon>Strongyloides</taxon>
    </lineage>
</organism>
<dbReference type="AlphaFoldDB" id="A0A0K0G5I6"/>
<dbReference type="WBParaSite" id="SVE_2000200.1">
    <property type="protein sequence ID" value="SVE_2000200.1"/>
    <property type="gene ID" value="SVE_2000200"/>
</dbReference>
<dbReference type="Proteomes" id="UP000035680">
    <property type="component" value="Unassembled WGS sequence"/>
</dbReference>